<protein>
    <submittedName>
        <fullName evidence="9">Competence protein ComEC</fullName>
    </submittedName>
</protein>
<organism evidence="9 10">
    <name type="scientific">Pseudoroseicyclus aestuarii</name>
    <dbReference type="NCBI Taxonomy" id="1795041"/>
    <lineage>
        <taxon>Bacteria</taxon>
        <taxon>Pseudomonadati</taxon>
        <taxon>Pseudomonadota</taxon>
        <taxon>Alphaproteobacteria</taxon>
        <taxon>Rhodobacterales</taxon>
        <taxon>Paracoccaceae</taxon>
        <taxon>Pseudoroseicyclus</taxon>
    </lineage>
</organism>
<feature type="transmembrane region" description="Helical" evidence="6">
    <location>
        <begin position="30"/>
        <end position="48"/>
    </location>
</feature>
<evidence type="ECO:0000256" key="6">
    <source>
        <dbReference type="SAM" id="Phobius"/>
    </source>
</evidence>
<feature type="transmembrane region" description="Helical" evidence="6">
    <location>
        <begin position="476"/>
        <end position="502"/>
    </location>
</feature>
<evidence type="ECO:0000256" key="5">
    <source>
        <dbReference type="ARBA" id="ARBA00023136"/>
    </source>
</evidence>
<evidence type="ECO:0000256" key="3">
    <source>
        <dbReference type="ARBA" id="ARBA00022692"/>
    </source>
</evidence>
<keyword evidence="5 6" id="KW-0472">Membrane</keyword>
<evidence type="ECO:0000259" key="8">
    <source>
        <dbReference type="Pfam" id="PF13567"/>
    </source>
</evidence>
<proteinExistence type="predicted"/>
<evidence type="ECO:0000256" key="2">
    <source>
        <dbReference type="ARBA" id="ARBA00022475"/>
    </source>
</evidence>
<evidence type="ECO:0000256" key="1">
    <source>
        <dbReference type="ARBA" id="ARBA00004651"/>
    </source>
</evidence>
<feature type="transmembrane region" description="Helical" evidence="6">
    <location>
        <begin position="508"/>
        <end position="526"/>
    </location>
</feature>
<feature type="transmembrane region" description="Helical" evidence="6">
    <location>
        <begin position="269"/>
        <end position="290"/>
    </location>
</feature>
<dbReference type="InterPro" id="IPR025405">
    <property type="entry name" value="DUF4131"/>
</dbReference>
<dbReference type="Pfam" id="PF13567">
    <property type="entry name" value="DUF4131"/>
    <property type="match status" value="1"/>
</dbReference>
<keyword evidence="2" id="KW-1003">Cell membrane</keyword>
<evidence type="ECO:0000313" key="10">
    <source>
        <dbReference type="Proteomes" id="UP000248311"/>
    </source>
</evidence>
<dbReference type="Proteomes" id="UP000248311">
    <property type="component" value="Unassembled WGS sequence"/>
</dbReference>
<dbReference type="PANTHER" id="PTHR30619">
    <property type="entry name" value="DNA INTERNALIZATION/COMPETENCE PROTEIN COMEC/REC2"/>
    <property type="match status" value="1"/>
</dbReference>
<dbReference type="Pfam" id="PF03772">
    <property type="entry name" value="Competence"/>
    <property type="match status" value="1"/>
</dbReference>
<feature type="transmembrane region" description="Helical" evidence="6">
    <location>
        <begin position="376"/>
        <end position="397"/>
    </location>
</feature>
<dbReference type="EMBL" id="QJTE01000006">
    <property type="protein sequence ID" value="PYE81373.1"/>
    <property type="molecule type" value="Genomic_DNA"/>
</dbReference>
<feature type="transmembrane region" description="Helical" evidence="6">
    <location>
        <begin position="352"/>
        <end position="370"/>
    </location>
</feature>
<comment type="subcellular location">
    <subcellularLocation>
        <location evidence="1">Cell membrane</location>
        <topology evidence="1">Multi-pass membrane protein</topology>
    </subcellularLocation>
</comment>
<keyword evidence="3 6" id="KW-0812">Transmembrane</keyword>
<sequence length="689" mass="71285">MQRPLGRMPRLRVPEAGWLRDALAAQRGHLMLWVPVLLGLGIGIYFSLPVEPAAPQLWALAALALLGLAAALRWPRLAPLPLGAGLVAAGLVLGALRAQSVAAPVLGWRYYGPVEGRVVKVDRSASDAVRLTLDRVRLEDVVPARTPARIRLSLHGPPGGPHPEPGLRVMTTGHLSPPSGPVEPGGFDFRRYAWFQRLGAVGYTRAPVLLAADEAAREGLGLHRLRAHLSAAVRSRIGGDAGGFAAAVTTGDRSGLSRGATEALRDANLFHLVSISGMHMGMLAGFVFAALRGGLALIPPLALRLPAKKIAAGLALAAAGFYLALAGRAVATERAFVMVAVMLGAVLLDRRAISLRALATAALIVLALRPETLLSAGFQMSFAAVVALIAVFSVLPYRLIQGRWAFLAPVLGLALSSVVAGMATAPFAAAHFNRVAHYGLLANLLAVPAMASLVMPGAVLAALLSPLGLAAPALGLMALGSGWILWVAQAIAGLGGATSAVATPPPPVLPLIVASGLFLALWRGHLRASGLLPLALAAGLWLRAERPALLIAESGALIGLMTPEGRALSKPGGDGYAAGAWLLHDGSTLAQEEAHRALALPRDGKIARAQLGEALVMQVSGKTALAGIDGCGGADLLVLDQRDDAPRPCRVLDAGRLRRTGAVAVSARDGMMVIETSAERAGQRPWTTG</sequence>
<dbReference type="AlphaFoldDB" id="A0A318SN36"/>
<dbReference type="GO" id="GO:0005886">
    <property type="term" value="C:plasma membrane"/>
    <property type="evidence" value="ECO:0007669"/>
    <property type="project" value="UniProtKB-SubCell"/>
</dbReference>
<gene>
    <name evidence="9" type="ORF">DFP88_10651</name>
</gene>
<keyword evidence="10" id="KW-1185">Reference proteome</keyword>
<evidence type="ECO:0000313" key="9">
    <source>
        <dbReference type="EMBL" id="PYE81373.1"/>
    </source>
</evidence>
<feature type="transmembrane region" description="Helical" evidence="6">
    <location>
        <begin position="310"/>
        <end position="331"/>
    </location>
</feature>
<reference evidence="9 10" key="1">
    <citation type="submission" date="2018-06" db="EMBL/GenBank/DDBJ databases">
        <title>Genomic Encyclopedia of Type Strains, Phase III (KMG-III): the genomes of soil and plant-associated and newly described type strains.</title>
        <authorList>
            <person name="Whitman W."/>
        </authorList>
    </citation>
    <scope>NUCLEOTIDE SEQUENCE [LARGE SCALE GENOMIC DNA]</scope>
    <source>
        <strain evidence="9 10">CECT 9025</strain>
    </source>
</reference>
<feature type="transmembrane region" description="Helical" evidence="6">
    <location>
        <begin position="440"/>
        <end position="464"/>
    </location>
</feature>
<feature type="transmembrane region" description="Helical" evidence="6">
    <location>
        <begin position="404"/>
        <end position="428"/>
    </location>
</feature>
<name>A0A318SN36_9RHOB</name>
<accession>A0A318SN36</accession>
<keyword evidence="4 6" id="KW-1133">Transmembrane helix</keyword>
<dbReference type="InterPro" id="IPR052159">
    <property type="entry name" value="Competence_DNA_uptake"/>
</dbReference>
<feature type="domain" description="DUF4131" evidence="8">
    <location>
        <begin position="55"/>
        <end position="208"/>
    </location>
</feature>
<feature type="domain" description="ComEC/Rec2-related protein" evidence="7">
    <location>
        <begin position="249"/>
        <end position="523"/>
    </location>
</feature>
<comment type="caution">
    <text evidence="9">The sequence shown here is derived from an EMBL/GenBank/DDBJ whole genome shotgun (WGS) entry which is preliminary data.</text>
</comment>
<dbReference type="InterPro" id="IPR004477">
    <property type="entry name" value="ComEC_N"/>
</dbReference>
<dbReference type="NCBIfam" id="TIGR00360">
    <property type="entry name" value="ComEC_N-term"/>
    <property type="match status" value="1"/>
</dbReference>
<evidence type="ECO:0000256" key="4">
    <source>
        <dbReference type="ARBA" id="ARBA00022989"/>
    </source>
</evidence>
<evidence type="ECO:0000259" key="7">
    <source>
        <dbReference type="Pfam" id="PF03772"/>
    </source>
</evidence>
<dbReference type="PANTHER" id="PTHR30619:SF1">
    <property type="entry name" value="RECOMBINATION PROTEIN 2"/>
    <property type="match status" value="1"/>
</dbReference>